<keyword evidence="3" id="KW-1185">Reference proteome</keyword>
<dbReference type="EMBL" id="JBHMEI010000006">
    <property type="protein sequence ID" value="MFB9202238.1"/>
    <property type="molecule type" value="Genomic_DNA"/>
</dbReference>
<evidence type="ECO:0000313" key="3">
    <source>
        <dbReference type="Proteomes" id="UP001589647"/>
    </source>
</evidence>
<dbReference type="InterPro" id="IPR020835">
    <property type="entry name" value="Catalase_sf"/>
</dbReference>
<evidence type="ECO:0000259" key="1">
    <source>
        <dbReference type="Pfam" id="PF06628"/>
    </source>
</evidence>
<dbReference type="Gene3D" id="1.20.1370.60">
    <property type="match status" value="1"/>
</dbReference>
<name>A0ABV5ICH4_9ACTN</name>
<dbReference type="Proteomes" id="UP001589647">
    <property type="component" value="Unassembled WGS sequence"/>
</dbReference>
<comment type="caution">
    <text evidence="2">The sequence shown here is derived from an EMBL/GenBank/DDBJ whole genome shotgun (WGS) entry which is preliminary data.</text>
</comment>
<organism evidence="2 3">
    <name type="scientific">Nonomuraea spiralis</name>
    <dbReference type="NCBI Taxonomy" id="46182"/>
    <lineage>
        <taxon>Bacteria</taxon>
        <taxon>Bacillati</taxon>
        <taxon>Actinomycetota</taxon>
        <taxon>Actinomycetes</taxon>
        <taxon>Streptosporangiales</taxon>
        <taxon>Streptosporangiaceae</taxon>
        <taxon>Nonomuraea</taxon>
    </lineage>
</organism>
<gene>
    <name evidence="2" type="ORF">ACFFV7_13650</name>
</gene>
<dbReference type="InterPro" id="IPR010582">
    <property type="entry name" value="Catalase_immune_responsive"/>
</dbReference>
<accession>A0ABV5ICH4</accession>
<reference evidence="2 3" key="1">
    <citation type="submission" date="2024-09" db="EMBL/GenBank/DDBJ databases">
        <authorList>
            <person name="Sun Q."/>
            <person name="Mori K."/>
        </authorList>
    </citation>
    <scope>NUCLEOTIDE SEQUENCE [LARGE SCALE GENOMIC DNA]</scope>
    <source>
        <strain evidence="2 3">CCM 3426</strain>
    </source>
</reference>
<sequence length="58" mass="6290">MWENTLSGADRAHLVSNIVGHASAPEVTSDMRKRVVEYWENVHKDLGRGAAEGLGVGD</sequence>
<dbReference type="Pfam" id="PF06628">
    <property type="entry name" value="Catalase-rel"/>
    <property type="match status" value="1"/>
</dbReference>
<dbReference type="SUPFAM" id="SSF56634">
    <property type="entry name" value="Heme-dependent catalase-like"/>
    <property type="match status" value="1"/>
</dbReference>
<evidence type="ECO:0000313" key="2">
    <source>
        <dbReference type="EMBL" id="MFB9202238.1"/>
    </source>
</evidence>
<feature type="domain" description="Catalase immune-responsive" evidence="1">
    <location>
        <begin position="2"/>
        <end position="54"/>
    </location>
</feature>
<protein>
    <submittedName>
        <fullName evidence="2">Catalase-related domain-containing protein</fullName>
    </submittedName>
</protein>
<proteinExistence type="predicted"/>
<dbReference type="RefSeq" id="WP_189647381.1">
    <property type="nucleotide sequence ID" value="NZ_BMRC01000004.1"/>
</dbReference>